<dbReference type="InterPro" id="IPR058052">
    <property type="entry name" value="DEXHc_ERCC6L2"/>
</dbReference>
<feature type="compositionally biased region" description="Basic and acidic residues" evidence="5">
    <location>
        <begin position="1349"/>
        <end position="1359"/>
    </location>
</feature>
<dbReference type="SMART" id="SM00487">
    <property type="entry name" value="DEXDc"/>
    <property type="match status" value="1"/>
</dbReference>
<name>A0ABD1IZ55_9TELE</name>
<keyword evidence="2" id="KW-0378">Hydrolase</keyword>
<dbReference type="Gene3D" id="3.40.50.10810">
    <property type="entry name" value="Tandem AAA-ATPase domain"/>
    <property type="match status" value="1"/>
</dbReference>
<dbReference type="Proteomes" id="UP001591681">
    <property type="component" value="Unassembled WGS sequence"/>
</dbReference>
<keyword evidence="3" id="KW-0347">Helicase</keyword>
<feature type="domain" description="Helicase ATP-binding" evidence="6">
    <location>
        <begin position="75"/>
        <end position="259"/>
    </location>
</feature>
<feature type="region of interest" description="Disordered" evidence="5">
    <location>
        <begin position="1330"/>
        <end position="1359"/>
    </location>
</feature>
<feature type="compositionally biased region" description="Basic and acidic residues" evidence="5">
    <location>
        <begin position="7"/>
        <end position="20"/>
    </location>
</feature>
<dbReference type="PROSITE" id="PS51194">
    <property type="entry name" value="HELICASE_CTER"/>
    <property type="match status" value="1"/>
</dbReference>
<dbReference type="InterPro" id="IPR000330">
    <property type="entry name" value="SNF2_N"/>
</dbReference>
<proteinExistence type="predicted"/>
<dbReference type="CDD" id="cd18793">
    <property type="entry name" value="SF2_C_SNF"/>
    <property type="match status" value="1"/>
</dbReference>
<dbReference type="Pfam" id="PF14773">
    <property type="entry name" value="VIGSSK"/>
    <property type="match status" value="1"/>
</dbReference>
<dbReference type="FunFam" id="3.40.50.10810:FF:000019">
    <property type="entry name" value="DNA excision repair protein ERCC-6-like 2 isoform X1"/>
    <property type="match status" value="1"/>
</dbReference>
<dbReference type="Pfam" id="PF25806">
    <property type="entry name" value="RHH_ERCC6L2"/>
    <property type="match status" value="1"/>
</dbReference>
<dbReference type="EMBL" id="JBHFQA010000022">
    <property type="protein sequence ID" value="KAL2079540.1"/>
    <property type="molecule type" value="Genomic_DNA"/>
</dbReference>
<dbReference type="InterPro" id="IPR057931">
    <property type="entry name" value="RHH_ERCC6L2"/>
</dbReference>
<evidence type="ECO:0000259" key="6">
    <source>
        <dbReference type="PROSITE" id="PS51192"/>
    </source>
</evidence>
<feature type="region of interest" description="Disordered" evidence="5">
    <location>
        <begin position="815"/>
        <end position="949"/>
    </location>
</feature>
<evidence type="ECO:0000256" key="1">
    <source>
        <dbReference type="ARBA" id="ARBA00004123"/>
    </source>
</evidence>
<evidence type="ECO:0000256" key="5">
    <source>
        <dbReference type="SAM" id="MobiDB-lite"/>
    </source>
</evidence>
<dbReference type="InterPro" id="IPR029256">
    <property type="entry name" value="Heliccase-ass-bd"/>
</dbReference>
<dbReference type="GO" id="GO:0004386">
    <property type="term" value="F:helicase activity"/>
    <property type="evidence" value="ECO:0007669"/>
    <property type="project" value="UniProtKB-KW"/>
</dbReference>
<dbReference type="GO" id="GO:0005634">
    <property type="term" value="C:nucleus"/>
    <property type="evidence" value="ECO:0007669"/>
    <property type="project" value="UniProtKB-SubCell"/>
</dbReference>
<feature type="compositionally biased region" description="Basic and acidic residues" evidence="5">
    <location>
        <begin position="1266"/>
        <end position="1276"/>
    </location>
</feature>
<dbReference type="SUPFAM" id="SSF52540">
    <property type="entry name" value="P-loop containing nucleoside triphosphate hydrolases"/>
    <property type="match status" value="2"/>
</dbReference>
<dbReference type="InterPro" id="IPR014001">
    <property type="entry name" value="Helicase_ATP-bd"/>
</dbReference>
<dbReference type="PANTHER" id="PTHR45629">
    <property type="entry name" value="SNF2/RAD54 FAMILY MEMBER"/>
    <property type="match status" value="1"/>
</dbReference>
<evidence type="ECO:0000256" key="3">
    <source>
        <dbReference type="ARBA" id="ARBA00022806"/>
    </source>
</evidence>
<accession>A0ABD1IZ55</accession>
<feature type="compositionally biased region" description="Basic and acidic residues" evidence="5">
    <location>
        <begin position="825"/>
        <end position="840"/>
    </location>
</feature>
<gene>
    <name evidence="8" type="ORF">ACEWY4_025284</name>
</gene>
<protein>
    <recommendedName>
        <fullName evidence="10">DNA excision repair protein ERCC-6-like 2</fullName>
    </recommendedName>
</protein>
<feature type="region of interest" description="Disordered" evidence="5">
    <location>
        <begin position="1009"/>
        <end position="1046"/>
    </location>
</feature>
<dbReference type="InterPro" id="IPR027417">
    <property type="entry name" value="P-loop_NTPase"/>
</dbReference>
<dbReference type="GO" id="GO:0016787">
    <property type="term" value="F:hydrolase activity"/>
    <property type="evidence" value="ECO:0007669"/>
    <property type="project" value="UniProtKB-KW"/>
</dbReference>
<reference evidence="8 9" key="1">
    <citation type="submission" date="2024-09" db="EMBL/GenBank/DDBJ databases">
        <title>A chromosome-level genome assembly of Gray's grenadier anchovy, Coilia grayii.</title>
        <authorList>
            <person name="Fu Z."/>
        </authorList>
    </citation>
    <scope>NUCLEOTIDE SEQUENCE [LARGE SCALE GENOMIC DNA]</scope>
    <source>
        <strain evidence="8">G4</strain>
        <tissue evidence="8">Muscle</tissue>
    </source>
</reference>
<dbReference type="Pfam" id="PF00271">
    <property type="entry name" value="Helicase_C"/>
    <property type="match status" value="1"/>
</dbReference>
<comment type="caution">
    <text evidence="8">The sequence shown here is derived from an EMBL/GenBank/DDBJ whole genome shotgun (WGS) entry which is preliminary data.</text>
</comment>
<keyword evidence="9" id="KW-1185">Reference proteome</keyword>
<dbReference type="Pfam" id="PF00176">
    <property type="entry name" value="SNF2-rel_dom"/>
    <property type="match status" value="1"/>
</dbReference>
<feature type="region of interest" description="Disordered" evidence="5">
    <location>
        <begin position="751"/>
        <end position="791"/>
    </location>
</feature>
<feature type="compositionally biased region" description="Basic and acidic residues" evidence="5">
    <location>
        <begin position="873"/>
        <end position="892"/>
    </location>
</feature>
<dbReference type="PROSITE" id="PS51192">
    <property type="entry name" value="HELICASE_ATP_BIND_1"/>
    <property type="match status" value="1"/>
</dbReference>
<evidence type="ECO:0000259" key="7">
    <source>
        <dbReference type="PROSITE" id="PS51194"/>
    </source>
</evidence>
<feature type="region of interest" description="Disordered" evidence="5">
    <location>
        <begin position="649"/>
        <end position="730"/>
    </location>
</feature>
<organism evidence="8 9">
    <name type="scientific">Coilia grayii</name>
    <name type="common">Gray's grenadier anchovy</name>
    <dbReference type="NCBI Taxonomy" id="363190"/>
    <lineage>
        <taxon>Eukaryota</taxon>
        <taxon>Metazoa</taxon>
        <taxon>Chordata</taxon>
        <taxon>Craniata</taxon>
        <taxon>Vertebrata</taxon>
        <taxon>Euteleostomi</taxon>
        <taxon>Actinopterygii</taxon>
        <taxon>Neopterygii</taxon>
        <taxon>Teleostei</taxon>
        <taxon>Clupei</taxon>
        <taxon>Clupeiformes</taxon>
        <taxon>Clupeoidei</taxon>
        <taxon>Engraulidae</taxon>
        <taxon>Coilinae</taxon>
        <taxon>Coilia</taxon>
    </lineage>
</organism>
<feature type="region of interest" description="Disordered" evidence="5">
    <location>
        <begin position="1"/>
        <end position="28"/>
    </location>
</feature>
<dbReference type="PANTHER" id="PTHR45629:SF7">
    <property type="entry name" value="DNA EXCISION REPAIR PROTEIN ERCC-6-RELATED"/>
    <property type="match status" value="1"/>
</dbReference>
<dbReference type="InterPro" id="IPR050496">
    <property type="entry name" value="SNF2_RAD54_helicase_repair"/>
</dbReference>
<dbReference type="InterPro" id="IPR049730">
    <property type="entry name" value="SNF2/RAD54-like_C"/>
</dbReference>
<evidence type="ECO:0000313" key="9">
    <source>
        <dbReference type="Proteomes" id="UP001591681"/>
    </source>
</evidence>
<dbReference type="InterPro" id="IPR038718">
    <property type="entry name" value="SNF2-like_sf"/>
</dbReference>
<evidence type="ECO:0000313" key="8">
    <source>
        <dbReference type="EMBL" id="KAL2079540.1"/>
    </source>
</evidence>
<sequence length="1417" mass="156231">MSGILGKQHEDKKQKEEKNKCNPTTSRVREKPFFHLSQRPPGESVPFALSKYLQVPYTINRYLRDYQREGVKFIFDNYMKSRGCILGDDMGLGKTVQVISFLAAVLRKTGTWEDAEKNVPHFLLSQKSAEKNKVKKVYLIIAPLSLLYNWKEELDTWGYFKVAIVHGVEKRDELARVKKGRCEIALTTYETFRLSLDEFNSINWAAVIVDEAHKIKNWKSQITKAMKKMRCKVRVGLTGTILQNNLEELYCVMDWAIPWCLGGFRQFKKNFADPIEHGQKHSVTKRTLAVGRQAVQALAQRLSGKFLRRTKALISNQLPAKDDRVVYCSLTEFQQAVYISVLESDDVVLLMRSGQSCTCGSKEPRKKCCYKTNSKGIRVRDLYFSYLTILRKVANHVALLQSTEGTSKKQEQFISSVCEKVFQKFPEFVKRFKGAFFEAMSDPMYSGKMRVLQKLLRHFLQRKDKVLLFSLSTKLLDVLESYCMAEGLEYLRLDGTTKAKERMSIVKEFNGSKNINLCLVSTMAGGLGLNFVGANVVILFDPTWNPANDLQAIDRVYRIGQCRDVTVFRLISLGTVEEVIYLRQVYKQQLESSVVGRQNSRRYFEAVQGTVGQAGELFGMRNLFRLQLDGTCLTQRILEREGRIEAGVMTAKTQAAEERPSTGQSRAGAEGPMVPPTAEPSSGTRATPGVLDFSSEEEEEGEGDGEAGGSSRVSTSAKPDEAKGTTAGHGGCLMGSFSELFLQGLGRTDAGVTSINRGDEGSKEEEEEGGDAHGAGPSRSAGKGAAEPDEWSQLSDGFVAELEEIEVRQSLNASVASMPTSPAHRGLEDTSRQEAEKDVVLETDEEDQHGHSSEEESEDLLAPHPTSVKHQAKKDPCVNKKEAMKIQTRPDEVMDSFSSDDDAEGQLTTLNRKSSGGNGCHKNVTFTAVKDKEPQQTSTGRPRQGGGTANVGTIDALLGGLNEVSYTHSNQRVVGSSRAENFISKAAVRDVFERQKYSQVPAHMLLDTQETQPAPAPPPPSDGSHLGRVVREQKPPRSTDGAPEASRVCHPVTHTLKAKHYLRNSTVIIGETPSMIRKSHFKLMADFFGAASVQAFANEILKCSSEQRQRMLKQYYSQQNPDLTDVLTQVFPEPPSAAVKPVTVAAPSSSSSSSSSSTSAALKPLIVACPSSSSTTSHPPTSSSSSKPVKKKAALKFAQTEHAPKRRICSASEDTEESSGGKKCKMLCPKTSSTNSGQTQASSSAVSGESKIEILTRSSQSPNVEPNDRLHPKPETRSASATSTEGNHKVTEVPQGPSTDDQSKNPHSSNSLITDLLGDTSILDQLFKPKRKAECADRSPSASSSLAPHTDRKAKGRSKDLWDILSEGNEESINKLTDLTQIEKICSASTSPVKRDSQSTESPLWRKNEKFLWKKQD</sequence>
<feature type="compositionally biased region" description="Polar residues" evidence="5">
    <location>
        <begin position="1230"/>
        <end position="1247"/>
    </location>
</feature>
<evidence type="ECO:0008006" key="10">
    <source>
        <dbReference type="Google" id="ProtNLM"/>
    </source>
</evidence>
<keyword evidence="3" id="KW-0547">Nucleotide-binding</keyword>
<dbReference type="Gene3D" id="3.40.50.300">
    <property type="entry name" value="P-loop containing nucleotide triphosphate hydrolases"/>
    <property type="match status" value="1"/>
</dbReference>
<dbReference type="SMART" id="SM00490">
    <property type="entry name" value="HELICc"/>
    <property type="match status" value="1"/>
</dbReference>
<keyword evidence="4" id="KW-0539">Nucleus</keyword>
<feature type="region of interest" description="Disordered" evidence="5">
    <location>
        <begin position="1170"/>
        <end position="1316"/>
    </location>
</feature>
<keyword evidence="3" id="KW-0067">ATP-binding</keyword>
<comment type="subcellular location">
    <subcellularLocation>
        <location evidence="1">Nucleus</location>
    </subcellularLocation>
</comment>
<dbReference type="InterPro" id="IPR001650">
    <property type="entry name" value="Helicase_C-like"/>
</dbReference>
<feature type="compositionally biased region" description="Acidic residues" evidence="5">
    <location>
        <begin position="694"/>
        <end position="705"/>
    </location>
</feature>
<feature type="compositionally biased region" description="Polar residues" evidence="5">
    <location>
        <begin position="1296"/>
        <end position="1313"/>
    </location>
</feature>
<feature type="domain" description="Helicase C-terminal" evidence="7">
    <location>
        <begin position="451"/>
        <end position="608"/>
    </location>
</feature>
<evidence type="ECO:0000256" key="4">
    <source>
        <dbReference type="ARBA" id="ARBA00023242"/>
    </source>
</evidence>
<evidence type="ECO:0000256" key="2">
    <source>
        <dbReference type="ARBA" id="ARBA00022801"/>
    </source>
</evidence>
<feature type="compositionally biased region" description="Polar residues" evidence="5">
    <location>
        <begin position="906"/>
        <end position="915"/>
    </location>
</feature>
<dbReference type="CDD" id="cd18005">
    <property type="entry name" value="DEXHc_ERCC6L2"/>
    <property type="match status" value="1"/>
</dbReference>
<feature type="compositionally biased region" description="Low complexity" evidence="5">
    <location>
        <begin position="1170"/>
        <end position="1186"/>
    </location>
</feature>